<feature type="chain" id="PRO_5003707087" evidence="4">
    <location>
        <begin position="20"/>
        <end position="613"/>
    </location>
</feature>
<dbReference type="Pfam" id="PF02837">
    <property type="entry name" value="Glyco_hydro_2_N"/>
    <property type="match status" value="1"/>
</dbReference>
<evidence type="ECO:0000313" key="8">
    <source>
        <dbReference type="EMBL" id="AFN73807.1"/>
    </source>
</evidence>
<evidence type="ECO:0000256" key="1">
    <source>
        <dbReference type="ARBA" id="ARBA00007401"/>
    </source>
</evidence>
<keyword evidence="4" id="KW-0732">Signal</keyword>
<dbReference type="HOGENOM" id="CLU_006501_6_3_10"/>
<comment type="similarity">
    <text evidence="1">Belongs to the glycosyl hydrolase 2 family.</text>
</comment>
<dbReference type="RefSeq" id="WP_014855244.1">
    <property type="nucleotide sequence ID" value="NC_018178.1"/>
</dbReference>
<feature type="signal peptide" evidence="4">
    <location>
        <begin position="1"/>
        <end position="19"/>
    </location>
</feature>
<dbReference type="Gene3D" id="3.20.20.80">
    <property type="entry name" value="Glycosidases"/>
    <property type="match status" value="1"/>
</dbReference>
<dbReference type="InterPro" id="IPR006103">
    <property type="entry name" value="Glyco_hydro_2_cat"/>
</dbReference>
<evidence type="ECO:0000256" key="4">
    <source>
        <dbReference type="SAM" id="SignalP"/>
    </source>
</evidence>
<dbReference type="PANTHER" id="PTHR42732:SF1">
    <property type="entry name" value="BETA-MANNOSIDASE"/>
    <property type="match status" value="1"/>
</dbReference>
<dbReference type="Pfam" id="PF02836">
    <property type="entry name" value="Glyco_hydro_2_C"/>
    <property type="match status" value="1"/>
</dbReference>
<evidence type="ECO:0000256" key="2">
    <source>
        <dbReference type="ARBA" id="ARBA00022801"/>
    </source>
</evidence>
<dbReference type="Pfam" id="PF00703">
    <property type="entry name" value="Glyco_hydro_2"/>
    <property type="match status" value="1"/>
</dbReference>
<evidence type="ECO:0000259" key="7">
    <source>
        <dbReference type="Pfam" id="PF02837"/>
    </source>
</evidence>
<accession>I6YTD2</accession>
<dbReference type="GO" id="GO:0005975">
    <property type="term" value="P:carbohydrate metabolic process"/>
    <property type="evidence" value="ECO:0007669"/>
    <property type="project" value="InterPro"/>
</dbReference>
<keyword evidence="3" id="KW-0326">Glycosidase</keyword>
<evidence type="ECO:0000256" key="3">
    <source>
        <dbReference type="ARBA" id="ARBA00023295"/>
    </source>
</evidence>
<evidence type="ECO:0000259" key="5">
    <source>
        <dbReference type="Pfam" id="PF00703"/>
    </source>
</evidence>
<dbReference type="Gene3D" id="2.60.40.10">
    <property type="entry name" value="Immunoglobulins"/>
    <property type="match status" value="1"/>
</dbReference>
<dbReference type="InterPro" id="IPR006104">
    <property type="entry name" value="Glyco_hydro_2_N"/>
</dbReference>
<dbReference type="eggNOG" id="COG3250">
    <property type="taxonomic scope" value="Bacteria"/>
</dbReference>
<dbReference type="Proteomes" id="UP000009011">
    <property type="component" value="Chromosome"/>
</dbReference>
<dbReference type="PRINTS" id="PR00132">
    <property type="entry name" value="GLHYDRLASE2"/>
</dbReference>
<dbReference type="InterPro" id="IPR051913">
    <property type="entry name" value="GH2_Domain-Containing"/>
</dbReference>
<dbReference type="InterPro" id="IPR008979">
    <property type="entry name" value="Galactose-bd-like_sf"/>
</dbReference>
<proteinExistence type="inferred from homology"/>
<dbReference type="SUPFAM" id="SSF51445">
    <property type="entry name" value="(Trans)glycosidases"/>
    <property type="match status" value="1"/>
</dbReference>
<dbReference type="EMBL" id="CP003557">
    <property type="protein sequence ID" value="AFN73807.1"/>
    <property type="molecule type" value="Genomic_DNA"/>
</dbReference>
<sequence>MRRLAILLLILTLSSSLYSQNENSTKIDLITNVINRNLISLDGRWNYIVDPYENGFYDYRRRPYDEIGDRTGGFYSNRKPADKTDRVEYDFELSPAMTIPGDWNSQVNELKLYEGTVWFKRDFDVKKKSDKRYFLYFGAVNYEAHVYFNGKKLGVHIGGFTPFNFEVTDLLEDGENFVVVKVDNSRRFDGVPTVNTDWWNYGGITRDVFLIETNATFIRDCKLQLNNNDLGMIEGFVQLDGAKDEQNGTIRIEEANINYKFKTGSNGYATIKIRAGKLNLWSPENPFLYNIKIETETDTLKDKIGFRTIAVKGTDILLNGKPVFLRGICLHEENPLKTGRAYSEAEALMLLNWAKELNCNYVRLAHYPHNEYMVRTAEKMGLLVWEEIPVYWTIQWENESTFRNAMNQLEEMIVRDRNRANVIIWSMGNETPVTEERIRFMSKLAERARELDGSRLISAALEVHRKENEPFTYMVDDPLGKYLDVLSFNEYIGWYDGKPDKCSKINWEFGYDKPVVISETGAGALQGYNADSLTVWSEEHQAYFYKKQLEMIGKQKQIKGMTPWILVDFRSPRRQHPVYQNFWNRKGLVSSSGIKKKAYFVLKDFYDKIENRK</sequence>
<dbReference type="InterPro" id="IPR006101">
    <property type="entry name" value="Glyco_hydro_2"/>
</dbReference>
<protein>
    <submittedName>
        <fullName evidence="8">Beta-glucuronidase</fullName>
    </submittedName>
</protein>
<dbReference type="SUPFAM" id="SSF49303">
    <property type="entry name" value="beta-Galactosidase/glucuronidase domain"/>
    <property type="match status" value="1"/>
</dbReference>
<organism evidence="8 9">
    <name type="scientific">Melioribacter roseus (strain DSM 23840 / JCM 17771 / VKM B-2668 / P3M-2)</name>
    <dbReference type="NCBI Taxonomy" id="1191523"/>
    <lineage>
        <taxon>Bacteria</taxon>
        <taxon>Pseudomonadati</taxon>
        <taxon>Ignavibacteriota</taxon>
        <taxon>Ignavibacteria</taxon>
        <taxon>Ignavibacteriales</taxon>
        <taxon>Melioribacteraceae</taxon>
        <taxon>Melioribacter</taxon>
    </lineage>
</organism>
<dbReference type="Gene3D" id="2.60.120.260">
    <property type="entry name" value="Galactose-binding domain-like"/>
    <property type="match status" value="1"/>
</dbReference>
<dbReference type="OrthoDB" id="9801077at2"/>
<feature type="domain" description="Glycoside hydrolase family 2 catalytic" evidence="6">
    <location>
        <begin position="309"/>
        <end position="610"/>
    </location>
</feature>
<gene>
    <name evidence="8" type="ordered locus">MROS_0564</name>
</gene>
<dbReference type="PANTHER" id="PTHR42732">
    <property type="entry name" value="BETA-GALACTOSIDASE"/>
    <property type="match status" value="1"/>
</dbReference>
<dbReference type="InterPro" id="IPR036156">
    <property type="entry name" value="Beta-gal/glucu_dom_sf"/>
</dbReference>
<feature type="domain" description="Glycosyl hydrolases family 2 sugar binding" evidence="7">
    <location>
        <begin position="107"/>
        <end position="212"/>
    </location>
</feature>
<reference evidence="8 9" key="1">
    <citation type="journal article" date="2013" name="PLoS ONE">
        <title>Genomic analysis of Melioribacter roseus, facultatively anaerobic organotrophic bacterium representing a novel deep lineage within Bacteriodetes/Chlorobi group.</title>
        <authorList>
            <person name="Kadnikov V.V."/>
            <person name="Mardanov A.V."/>
            <person name="Podosokorskaya O.A."/>
            <person name="Gavrilov S.N."/>
            <person name="Kublanov I.V."/>
            <person name="Beletsky A.V."/>
            <person name="Bonch-Osmolovskaya E.A."/>
            <person name="Ravin N.V."/>
        </authorList>
    </citation>
    <scope>NUCLEOTIDE SEQUENCE [LARGE SCALE GENOMIC DNA]</scope>
    <source>
        <strain evidence="9">JCM 17771 / P3M-2</strain>
    </source>
</reference>
<dbReference type="GO" id="GO:0004553">
    <property type="term" value="F:hydrolase activity, hydrolyzing O-glycosyl compounds"/>
    <property type="evidence" value="ECO:0007669"/>
    <property type="project" value="InterPro"/>
</dbReference>
<dbReference type="KEGG" id="mro:MROS_0564"/>
<dbReference type="InterPro" id="IPR006102">
    <property type="entry name" value="Ig-like_GH2"/>
</dbReference>
<keyword evidence="9" id="KW-1185">Reference proteome</keyword>
<name>I6YTD2_MELRP</name>
<dbReference type="AlphaFoldDB" id="I6YTD2"/>
<evidence type="ECO:0000313" key="9">
    <source>
        <dbReference type="Proteomes" id="UP000009011"/>
    </source>
</evidence>
<keyword evidence="2" id="KW-0378">Hydrolase</keyword>
<evidence type="ECO:0000259" key="6">
    <source>
        <dbReference type="Pfam" id="PF02836"/>
    </source>
</evidence>
<dbReference type="SUPFAM" id="SSF49785">
    <property type="entry name" value="Galactose-binding domain-like"/>
    <property type="match status" value="1"/>
</dbReference>
<feature type="domain" description="Glycoside hydrolase family 2 immunoglobulin-like beta-sandwich" evidence="5">
    <location>
        <begin position="242"/>
        <end position="307"/>
    </location>
</feature>
<dbReference type="PATRIC" id="fig|1191523.3.peg.587"/>
<dbReference type="STRING" id="1191523.MROS_0564"/>
<dbReference type="InterPro" id="IPR013783">
    <property type="entry name" value="Ig-like_fold"/>
</dbReference>
<dbReference type="InterPro" id="IPR017853">
    <property type="entry name" value="GH"/>
</dbReference>